<name>A0ABW1ZUY9_9GAMM</name>
<dbReference type="Pfam" id="PF08349">
    <property type="entry name" value="DUF1722"/>
    <property type="match status" value="1"/>
</dbReference>
<dbReference type="RefSeq" id="WP_379907747.1">
    <property type="nucleotide sequence ID" value="NZ_JBHSWE010000001.1"/>
</dbReference>
<dbReference type="EMBL" id="JBHSWE010000001">
    <property type="protein sequence ID" value="MFC6669168.1"/>
    <property type="molecule type" value="Genomic_DNA"/>
</dbReference>
<organism evidence="2 3">
    <name type="scientific">Marinobacterium aestuariivivens</name>
    <dbReference type="NCBI Taxonomy" id="1698799"/>
    <lineage>
        <taxon>Bacteria</taxon>
        <taxon>Pseudomonadati</taxon>
        <taxon>Pseudomonadota</taxon>
        <taxon>Gammaproteobacteria</taxon>
        <taxon>Oceanospirillales</taxon>
        <taxon>Oceanospirillaceae</taxon>
        <taxon>Marinobacterium</taxon>
    </lineage>
</organism>
<keyword evidence="3" id="KW-1185">Reference proteome</keyword>
<sequence length="323" mass="36394">MHESPILAEVDRIPVGISACLLGEKVRYNGGHKRSSYCLEVLADCFDFKPFCPELAVGLGVPREAIRLVGDPAAPRALGTQHPDLDVTDALAEKGRDLASRMPDLCGYILIKGSPSCGMERVKIYHENGIPNAAGRGIFAAALMAANPLLPVEEEGRLHDPVLRENFITRVFALNRWKTEVEADPGYHALLQYHSRSKYLLMAHSYEGYRQLGRYLAEAHSLPLQEAMDTYIAGFMAHMAQRASRKSHVNVLMHILGYLKKSIDSDCKQELLDVIERYRRAEVHLVVPLTLIKHYLKRYGSDYIQQQSYLDPHPYQLGLRNFI</sequence>
<gene>
    <name evidence="2" type="ORF">ACFQDL_02870</name>
</gene>
<evidence type="ECO:0000259" key="1">
    <source>
        <dbReference type="Pfam" id="PF08349"/>
    </source>
</evidence>
<dbReference type="Pfam" id="PF04463">
    <property type="entry name" value="2-thiour_desulf"/>
    <property type="match status" value="1"/>
</dbReference>
<dbReference type="PANTHER" id="PTHR30087:SF0">
    <property type="entry name" value="INNER MEMBRANE PROTEIN"/>
    <property type="match status" value="1"/>
</dbReference>
<dbReference type="PIRSF" id="PIRSF037004">
    <property type="entry name" value="UCP037004"/>
    <property type="match status" value="1"/>
</dbReference>
<dbReference type="InterPro" id="IPR013560">
    <property type="entry name" value="DUF1722"/>
</dbReference>
<dbReference type="InterPro" id="IPR017087">
    <property type="entry name" value="UCP037004"/>
</dbReference>
<comment type="caution">
    <text evidence="2">The sequence shown here is derived from an EMBL/GenBank/DDBJ whole genome shotgun (WGS) entry which is preliminary data.</text>
</comment>
<evidence type="ECO:0000313" key="2">
    <source>
        <dbReference type="EMBL" id="MFC6669168.1"/>
    </source>
</evidence>
<reference evidence="3" key="1">
    <citation type="journal article" date="2019" name="Int. J. Syst. Evol. Microbiol.">
        <title>The Global Catalogue of Microorganisms (GCM) 10K type strain sequencing project: providing services to taxonomists for standard genome sequencing and annotation.</title>
        <authorList>
            <consortium name="The Broad Institute Genomics Platform"/>
            <consortium name="The Broad Institute Genome Sequencing Center for Infectious Disease"/>
            <person name="Wu L."/>
            <person name="Ma J."/>
        </authorList>
    </citation>
    <scope>NUCLEOTIDE SEQUENCE [LARGE SCALE GENOMIC DNA]</scope>
    <source>
        <strain evidence="3">NBRC 111756</strain>
    </source>
</reference>
<feature type="domain" description="DUF1722" evidence="1">
    <location>
        <begin position="198"/>
        <end position="314"/>
    </location>
</feature>
<dbReference type="Proteomes" id="UP001596422">
    <property type="component" value="Unassembled WGS sequence"/>
</dbReference>
<dbReference type="InterPro" id="IPR007553">
    <property type="entry name" value="2-thiour_desulf"/>
</dbReference>
<proteinExistence type="predicted"/>
<dbReference type="PANTHER" id="PTHR30087">
    <property type="entry name" value="INNER MEMBRANE PROTEIN"/>
    <property type="match status" value="1"/>
</dbReference>
<accession>A0ABW1ZUY9</accession>
<evidence type="ECO:0000313" key="3">
    <source>
        <dbReference type="Proteomes" id="UP001596422"/>
    </source>
</evidence>
<protein>
    <submittedName>
        <fullName evidence="2">YbgA family protein</fullName>
    </submittedName>
</protein>